<evidence type="ECO:0000256" key="3">
    <source>
        <dbReference type="ARBA" id="ARBA00022833"/>
    </source>
</evidence>
<feature type="compositionally biased region" description="Polar residues" evidence="5">
    <location>
        <begin position="18"/>
        <end position="32"/>
    </location>
</feature>
<dbReference type="OrthoDB" id="8062037at2759"/>
<gene>
    <name evidence="8" type="ORF">HPP92_006809</name>
    <name evidence="7" type="ORF">HPP92_007064</name>
</gene>
<reference evidence="9 10" key="1">
    <citation type="journal article" date="2020" name="Nat. Food">
        <title>A phased Vanilla planifolia genome enables genetic improvement of flavour and production.</title>
        <authorList>
            <person name="Hasing T."/>
            <person name="Tang H."/>
            <person name="Brym M."/>
            <person name="Khazi F."/>
            <person name="Huang T."/>
            <person name="Chambers A.H."/>
        </authorList>
    </citation>
    <scope>NUCLEOTIDE SEQUENCE [LARGE SCALE GENOMIC DNA]</scope>
    <source>
        <tissue evidence="8">Leaf</tissue>
    </source>
</reference>
<dbReference type="Gene3D" id="3.30.40.10">
    <property type="entry name" value="Zinc/RING finger domain, C3HC4 (zinc finger)"/>
    <property type="match status" value="1"/>
</dbReference>
<dbReference type="GO" id="GO:0008270">
    <property type="term" value="F:zinc ion binding"/>
    <property type="evidence" value="ECO:0007669"/>
    <property type="project" value="UniProtKB-KW"/>
</dbReference>
<dbReference type="Proteomes" id="UP000639772">
    <property type="component" value="Chromosome 3"/>
</dbReference>
<proteinExistence type="predicted"/>
<feature type="region of interest" description="Disordered" evidence="5">
    <location>
        <begin position="1"/>
        <end position="36"/>
    </location>
</feature>
<evidence type="ECO:0000256" key="5">
    <source>
        <dbReference type="SAM" id="MobiDB-lite"/>
    </source>
</evidence>
<evidence type="ECO:0000313" key="7">
    <source>
        <dbReference type="EMBL" id="KAG0488253.1"/>
    </source>
</evidence>
<dbReference type="AlphaFoldDB" id="A0A835RJ54"/>
<comment type="caution">
    <text evidence="8">The sequence shown here is derived from an EMBL/GenBank/DDBJ whole genome shotgun (WGS) entry which is preliminary data.</text>
</comment>
<dbReference type="PROSITE" id="PS50089">
    <property type="entry name" value="ZF_RING_2"/>
    <property type="match status" value="1"/>
</dbReference>
<sequence length="530" mass="59847">MDLRRKKRKRVEHRTNHKQSFPTGLSPSNGSVVGQRGETDVSLKDCEDVLSCLGVGLHSKNEWKGIVRNSELQGKSDHALLKPSYLYSGLENARQVDDTSTSVGKIVLVNLVDGLSSHQEHLNDLHAEHYRAAKKKGKAILKGDTIENAVDSESGSCINRAAPLSRKDLLTIIDKQASPIGNHQRTGTRDVIDVEKKSLQYLSPINSCIHKEELSSPCLSKWRNNCDMGGKNPKSIICKSSSIPANYHRSNISVGAFCDPSVVRIRPDSLRNFENRKMESISSVFKFGGTSYANLPQQPSDPQLFAKALNLKHDISSKDGCDDTLIEVDNLHSEVRLRSTKWQNYEHSYNSSARVSQIESDERFARELQEQFDHELAEFTNTQEFDREIAEFTGIQEAIFDEVRNFGHELDLETRLDFLEAMDDFSEDDDLYEYGDVSFHHSSDETEYEIRVDVDESSHQRVRSSYSEINSLPLSVVQSHGGEACSVCLESPSVGETIRHLPCMHKFHKECIDTWLKRRPLCPVCKYSIT</sequence>
<keyword evidence="3" id="KW-0862">Zinc</keyword>
<feature type="domain" description="RING-type" evidence="6">
    <location>
        <begin position="485"/>
        <end position="526"/>
    </location>
</feature>
<dbReference type="Pfam" id="PF13639">
    <property type="entry name" value="zf-RING_2"/>
    <property type="match status" value="1"/>
</dbReference>
<dbReference type="Proteomes" id="UP000636800">
    <property type="component" value="Chromosome 3"/>
</dbReference>
<keyword evidence="9" id="KW-1185">Reference proteome</keyword>
<dbReference type="EMBL" id="JADCNM010000003">
    <property type="protein sequence ID" value="KAG0489946.1"/>
    <property type="molecule type" value="Genomic_DNA"/>
</dbReference>
<evidence type="ECO:0000259" key="6">
    <source>
        <dbReference type="PROSITE" id="PS50089"/>
    </source>
</evidence>
<dbReference type="GO" id="GO:0061630">
    <property type="term" value="F:ubiquitin protein ligase activity"/>
    <property type="evidence" value="ECO:0007669"/>
    <property type="project" value="TreeGrafter"/>
</dbReference>
<dbReference type="InterPro" id="IPR013083">
    <property type="entry name" value="Znf_RING/FYVE/PHD"/>
</dbReference>
<dbReference type="InterPro" id="IPR001841">
    <property type="entry name" value="Znf_RING"/>
</dbReference>
<keyword evidence="1" id="KW-0479">Metal-binding</keyword>
<feature type="compositionally biased region" description="Basic residues" evidence="5">
    <location>
        <begin position="1"/>
        <end position="17"/>
    </location>
</feature>
<dbReference type="PANTHER" id="PTHR45931:SF16">
    <property type="entry name" value="RING_U-BOX SUPERFAMILY PROTEIN"/>
    <property type="match status" value="1"/>
</dbReference>
<evidence type="ECO:0000256" key="1">
    <source>
        <dbReference type="ARBA" id="ARBA00022723"/>
    </source>
</evidence>
<dbReference type="GO" id="GO:0006511">
    <property type="term" value="P:ubiquitin-dependent protein catabolic process"/>
    <property type="evidence" value="ECO:0007669"/>
    <property type="project" value="TreeGrafter"/>
</dbReference>
<evidence type="ECO:0000313" key="10">
    <source>
        <dbReference type="Proteomes" id="UP000639772"/>
    </source>
</evidence>
<name>A0A835RJ54_VANPL</name>
<dbReference type="SUPFAM" id="SSF57850">
    <property type="entry name" value="RING/U-box"/>
    <property type="match status" value="1"/>
</dbReference>
<dbReference type="SMART" id="SM00184">
    <property type="entry name" value="RING"/>
    <property type="match status" value="1"/>
</dbReference>
<evidence type="ECO:0000256" key="4">
    <source>
        <dbReference type="PROSITE-ProRule" id="PRU00175"/>
    </source>
</evidence>
<evidence type="ECO:0000313" key="9">
    <source>
        <dbReference type="Proteomes" id="UP000636800"/>
    </source>
</evidence>
<accession>A0A835RJ54</accession>
<dbReference type="InterPro" id="IPR051834">
    <property type="entry name" value="RING_finger_E3_ligase"/>
</dbReference>
<evidence type="ECO:0000256" key="2">
    <source>
        <dbReference type="ARBA" id="ARBA00022771"/>
    </source>
</evidence>
<keyword evidence="2 4" id="KW-0863">Zinc-finger</keyword>
<dbReference type="FunFam" id="3.30.40.10:FF:000594">
    <property type="entry name" value="RING/U-box superfamily protein"/>
    <property type="match status" value="1"/>
</dbReference>
<dbReference type="PANTHER" id="PTHR45931">
    <property type="entry name" value="SI:CH211-59O9.10"/>
    <property type="match status" value="1"/>
</dbReference>
<protein>
    <recommendedName>
        <fullName evidence="6">RING-type domain-containing protein</fullName>
    </recommendedName>
</protein>
<dbReference type="EMBL" id="JADCNL010000003">
    <property type="protein sequence ID" value="KAG0488253.1"/>
    <property type="molecule type" value="Genomic_DNA"/>
</dbReference>
<evidence type="ECO:0000313" key="8">
    <source>
        <dbReference type="EMBL" id="KAG0489946.1"/>
    </source>
</evidence>
<dbReference type="GO" id="GO:0005634">
    <property type="term" value="C:nucleus"/>
    <property type="evidence" value="ECO:0007669"/>
    <property type="project" value="TreeGrafter"/>
</dbReference>
<organism evidence="8 10">
    <name type="scientific">Vanilla planifolia</name>
    <name type="common">Vanilla</name>
    <dbReference type="NCBI Taxonomy" id="51239"/>
    <lineage>
        <taxon>Eukaryota</taxon>
        <taxon>Viridiplantae</taxon>
        <taxon>Streptophyta</taxon>
        <taxon>Embryophyta</taxon>
        <taxon>Tracheophyta</taxon>
        <taxon>Spermatophyta</taxon>
        <taxon>Magnoliopsida</taxon>
        <taxon>Liliopsida</taxon>
        <taxon>Asparagales</taxon>
        <taxon>Orchidaceae</taxon>
        <taxon>Vanilloideae</taxon>
        <taxon>Vanilleae</taxon>
        <taxon>Vanilla</taxon>
    </lineage>
</organism>